<organism evidence="1 2">
    <name type="scientific">Salmonella phage ZCSE2</name>
    <dbReference type="NCBI Taxonomy" id="2562175"/>
    <lineage>
        <taxon>Viruses</taxon>
        <taxon>Duplodnaviria</taxon>
        <taxon>Heunggongvirae</taxon>
        <taxon>Uroviricota</taxon>
        <taxon>Caudoviricetes</taxon>
        <taxon>Loughboroughvirus</taxon>
        <taxon>Loughboroughvirus ZCSE2</taxon>
    </lineage>
</organism>
<protein>
    <submittedName>
        <fullName evidence="1">Tail fiber protein</fullName>
    </submittedName>
</protein>
<dbReference type="KEGG" id="vg:55013223"/>
<dbReference type="GeneID" id="55013223"/>
<dbReference type="Proteomes" id="UP000297083">
    <property type="component" value="Segment"/>
</dbReference>
<proteinExistence type="predicted"/>
<dbReference type="EMBL" id="MK673511">
    <property type="protein sequence ID" value="QBZ70525.1"/>
    <property type="molecule type" value="Genomic_DNA"/>
</dbReference>
<evidence type="ECO:0000313" key="1">
    <source>
        <dbReference type="EMBL" id="QBZ70525.1"/>
    </source>
</evidence>
<keyword evidence="2" id="KW-1185">Reference proteome</keyword>
<dbReference type="CDD" id="cd19958">
    <property type="entry name" value="pyocin_knob"/>
    <property type="match status" value="1"/>
</dbReference>
<dbReference type="RefSeq" id="YP_009821737.1">
    <property type="nucleotide sequence ID" value="NC_048179.1"/>
</dbReference>
<reference evidence="1 2" key="1">
    <citation type="submission" date="2019-03" db="EMBL/GenBank/DDBJ databases">
        <authorList>
            <person name="Connerton I.F."/>
            <person name="El-Shibiny A."/>
            <person name="Hooton S."/>
            <person name="Mohamed A."/>
            <person name="Taha O."/>
            <person name="E-Sherif H.M."/>
            <person name="Connerton P.L."/>
        </authorList>
    </citation>
    <scope>NUCLEOTIDE SEQUENCE [LARGE SCALE GENOMIC DNA]</scope>
</reference>
<name>A0A4D6DW25_9CAUD</name>
<sequence>MADVQTRPDNDIFASAAGTGELLPFGDLARGWGATLGYSDGIPPMEWFNFIGNRTDKGIHYILQQGVDVWVATETYPVGALVKVQASNMLYRCLVQNINMAPANNPTQWRPVLDLTAATAAARQVGKNSGNLIQVGAFGLGGNAEVVTNASSITNDGLYQLTPTGVGGPESGVACELVHIQIDANNATQWAKPANKRILYLRDKINGTWNSWEGQYGPSNKPSAADLNIDQDFIPMDGSDSIRGNLGTVGWVHIARNTSDLFRAANSSGVAVHEVSGNVAGGTAVTEYMTSVSVSANSNLITAARWGSVPMTHIQHILVSGGATQINLAVSRAGGIADRRIAALSVDGANNRVTTLNSFTLCENGTRVYSPNNPQPVDLSSVVNSVRWGSEVTNPRTGGESFVLRVPSGHAATGFDIHSKSGREDEFRNVFSRPLQILVNGSWFTVGQI</sequence>
<accession>A0A4D6DW25</accession>
<evidence type="ECO:0000313" key="2">
    <source>
        <dbReference type="Proteomes" id="UP000297083"/>
    </source>
</evidence>